<protein>
    <recommendedName>
        <fullName evidence="3">Heme-binding protein</fullName>
    </recommendedName>
</protein>
<reference evidence="2" key="1">
    <citation type="submission" date="2007-09" db="EMBL/GenBank/DDBJ databases">
        <title>Complete sequence of chromosome of Serratia proteamaculans 568.</title>
        <authorList>
            <consortium name="US DOE Joint Genome Institute"/>
            <person name="Copeland A."/>
            <person name="Lucas S."/>
            <person name="Lapidus A."/>
            <person name="Barry K."/>
            <person name="Glavina del Rio T."/>
            <person name="Dalin E."/>
            <person name="Tice H."/>
            <person name="Pitluck S."/>
            <person name="Chain P."/>
            <person name="Malfatti S."/>
            <person name="Shin M."/>
            <person name="Vergez L."/>
            <person name="Schmutz J."/>
            <person name="Larimer F."/>
            <person name="Land M."/>
            <person name="Hauser L."/>
            <person name="Kyrpides N."/>
            <person name="Kim E."/>
            <person name="Taghavi S."/>
            <person name="Newman L."/>
            <person name="Vangronsveld J."/>
            <person name="van der Lelie D."/>
            <person name="Richardson P."/>
        </authorList>
    </citation>
    <scope>NUCLEOTIDE SEQUENCE [LARGE SCALE GENOMIC DNA]</scope>
    <source>
        <strain evidence="2">568</strain>
    </source>
</reference>
<keyword evidence="1" id="KW-0732">Signal</keyword>
<dbReference type="Pfam" id="PF03928">
    <property type="entry name" value="HbpS-like"/>
    <property type="match status" value="1"/>
</dbReference>
<sequence precursor="true">MIHSKLTIYLFAGYAAPFALENTVMKRLSAPLCALALLALANNATAAQAPQLNNAQANQVIASVQSTLKTQNSFGCVAVVDSSGTLLAFQRFDGSPLGCVDASIGKARASALYRAPTLKFMQRLQNGEITVLSIPHVVALGGGYPLTLNGEVVGAVGVSTPKQEIDNQASQTAAGALK</sequence>
<accession>A8GDK1</accession>
<dbReference type="InterPro" id="IPR052517">
    <property type="entry name" value="GlcG_carb_metab_protein"/>
</dbReference>
<dbReference type="Gene3D" id="3.30.450.150">
    <property type="entry name" value="Haem-degrading domain"/>
    <property type="match status" value="1"/>
</dbReference>
<dbReference type="EMBL" id="CP000826">
    <property type="protein sequence ID" value="ABV41191.1"/>
    <property type="molecule type" value="Genomic_DNA"/>
</dbReference>
<organism evidence="2">
    <name type="scientific">Serratia proteamaculans (strain 568)</name>
    <dbReference type="NCBI Taxonomy" id="399741"/>
    <lineage>
        <taxon>Bacteria</taxon>
        <taxon>Pseudomonadati</taxon>
        <taxon>Pseudomonadota</taxon>
        <taxon>Gammaproteobacteria</taxon>
        <taxon>Enterobacterales</taxon>
        <taxon>Yersiniaceae</taxon>
        <taxon>Serratia</taxon>
    </lineage>
</organism>
<dbReference type="AlphaFoldDB" id="A8GDK1"/>
<evidence type="ECO:0000313" key="2">
    <source>
        <dbReference type="EMBL" id="ABV41191.1"/>
    </source>
</evidence>
<dbReference type="PANTHER" id="PTHR34309">
    <property type="entry name" value="SLR1406 PROTEIN"/>
    <property type="match status" value="1"/>
</dbReference>
<evidence type="ECO:0000256" key="1">
    <source>
        <dbReference type="SAM" id="SignalP"/>
    </source>
</evidence>
<proteinExistence type="predicted"/>
<dbReference type="SUPFAM" id="SSF143744">
    <property type="entry name" value="GlcG-like"/>
    <property type="match status" value="1"/>
</dbReference>
<dbReference type="STRING" id="399741.Spro_2088"/>
<dbReference type="PANTHER" id="PTHR34309:SF1">
    <property type="entry name" value="PROTEIN GLCG"/>
    <property type="match status" value="1"/>
</dbReference>
<dbReference type="eggNOG" id="COG3193">
    <property type="taxonomic scope" value="Bacteria"/>
</dbReference>
<dbReference type="KEGG" id="spe:Spro_2088"/>
<name>A8GDK1_SERP5</name>
<dbReference type="InterPro" id="IPR005624">
    <property type="entry name" value="PduO/GlcC-like"/>
</dbReference>
<evidence type="ECO:0008006" key="3">
    <source>
        <dbReference type="Google" id="ProtNLM"/>
    </source>
</evidence>
<feature type="chain" id="PRO_5002721851" description="Heme-binding protein" evidence="1">
    <location>
        <begin position="47"/>
        <end position="178"/>
    </location>
</feature>
<feature type="signal peptide" evidence="1">
    <location>
        <begin position="1"/>
        <end position="46"/>
    </location>
</feature>
<gene>
    <name evidence="2" type="ordered locus">Spro_2088</name>
</gene>
<dbReference type="HOGENOM" id="CLU_103773_1_0_6"/>
<dbReference type="InterPro" id="IPR038084">
    <property type="entry name" value="PduO/GlcC-like_sf"/>
</dbReference>